<gene>
    <name evidence="1" type="primary">6</name>
    <name evidence="1" type="ORF">SEA_SECRETARIAT_6</name>
</gene>
<protein>
    <submittedName>
        <fullName evidence="1">Uncharacterized protein</fullName>
    </submittedName>
</protein>
<dbReference type="RefSeq" id="YP_009859416.1">
    <property type="nucleotide sequence ID" value="NC_048876.1"/>
</dbReference>
<organism evidence="1 2">
    <name type="scientific">Gordonia phage Secretariat</name>
    <dbReference type="NCBI Taxonomy" id="2725616"/>
    <lineage>
        <taxon>Viruses</taxon>
        <taxon>Duplodnaviria</taxon>
        <taxon>Heunggongvirae</taxon>
        <taxon>Uroviricota</taxon>
        <taxon>Caudoviricetes</taxon>
        <taxon>Deejayvirinae</taxon>
        <taxon>Secretariatvirus</taxon>
        <taxon>Secretariatvirus secretariat</taxon>
    </lineage>
</organism>
<evidence type="ECO:0000313" key="1">
    <source>
        <dbReference type="EMBL" id="QJD49584.1"/>
    </source>
</evidence>
<reference evidence="1 2" key="1">
    <citation type="submission" date="2020-04" db="EMBL/GenBank/DDBJ databases">
        <authorList>
            <person name="Chase M.A."/>
            <person name="Coleman C.N."/>
            <person name="Cunha M.O."/>
            <person name="Daffner M."/>
            <person name="Deam C.J."/>
            <person name="Deloso L.J."/>
            <person name="Desomma A.M."/>
            <person name="Gallardo J."/>
            <person name="Horne M.E."/>
            <person name="Kanahan O.P."/>
            <person name="Lam V."/>
            <person name="Morgan R.T."/>
            <person name="Mustor E.M."/>
            <person name="Ricardo-Iglesias M."/>
            <person name="Sartorio C.J."/>
            <person name="Sciacchitano A.R."/>
            <person name="Tvenstrup A.W."/>
            <person name="Wood A.R."/>
            <person name="Pollenz R.S."/>
            <person name="Garlena R.A."/>
            <person name="Russell D.A."/>
            <person name="Pope W.H."/>
            <person name="Jacobs-Sera D."/>
            <person name="Hatfull G.F."/>
        </authorList>
    </citation>
    <scope>NUCLEOTIDE SEQUENCE [LARGE SCALE GENOMIC DNA]</scope>
</reference>
<dbReference type="GeneID" id="55630517"/>
<keyword evidence="2" id="KW-1185">Reference proteome</keyword>
<dbReference type="KEGG" id="vg:55630517"/>
<accession>A0A6M3T9M1</accession>
<sequence>MTFLQAALPDAGKRIYHDFNDLPNGELPLDWNVRVIQAQGPEVYNGYVRAATTTSLNSNSRSVINYNEKVNTDDQIMRGTTASAMNGLLSGIFLRSDAYMMNCVVALMSTGASSERGILLIQNGNAVRKATMSAAPNAIGDVWQLKAEGDLYTLVRNPDANGNGGTEYARWNDTIMESWRGPEFRYGGFFVNSDRNIIGTRNWGAGLDNYDFRDLSWVA</sequence>
<dbReference type="Proteomes" id="UP000501526">
    <property type="component" value="Segment"/>
</dbReference>
<dbReference type="EMBL" id="MT310850">
    <property type="protein sequence ID" value="QJD49584.1"/>
    <property type="molecule type" value="Genomic_DNA"/>
</dbReference>
<proteinExistence type="predicted"/>
<name>A0A6M3T9M1_9CAUD</name>
<evidence type="ECO:0000313" key="2">
    <source>
        <dbReference type="Proteomes" id="UP000501526"/>
    </source>
</evidence>